<gene>
    <name evidence="2" type="ORF">OSB1V03_LOCUS10043</name>
</gene>
<dbReference type="Proteomes" id="UP000759131">
    <property type="component" value="Unassembled WGS sequence"/>
</dbReference>
<feature type="chain" id="PRO_5036211750" evidence="1">
    <location>
        <begin position="21"/>
        <end position="267"/>
    </location>
</feature>
<dbReference type="EMBL" id="CAJPIZ010007090">
    <property type="protein sequence ID" value="CAG2110058.1"/>
    <property type="molecule type" value="Genomic_DNA"/>
</dbReference>
<evidence type="ECO:0000313" key="3">
    <source>
        <dbReference type="Proteomes" id="UP000759131"/>
    </source>
</evidence>
<sequence length="267" mass="30894">MNKYTVAGLVVLSMVICCTAQTLDPKLKTLTLSQTKKDNNLVLVCDLSLEKNQDLAGVYMRYKDQWYYGVNIGNMRERYRPEIIASDRLIDRTPPLYDRTSKYGRIRNVITGATESDDYDCWVTFSVSGITFYQSSREVITDRRFVKTAIYDNNVLSSRYRIGDNVSIHCDYQMQNKDIFRDITVSKDGNQFFRYLSHNNVKFTPQKGVENIQMDADNNKQLYLTINPVDKANVNTGGQYECKVNFINPDDVEDHIETQQSLNRISF</sequence>
<accession>A0A7R9Q338</accession>
<name>A0A7R9Q338_9ACAR</name>
<dbReference type="AlphaFoldDB" id="A0A7R9Q338"/>
<feature type="signal peptide" evidence="1">
    <location>
        <begin position="1"/>
        <end position="20"/>
    </location>
</feature>
<proteinExistence type="predicted"/>
<organism evidence="2">
    <name type="scientific">Medioppia subpectinata</name>
    <dbReference type="NCBI Taxonomy" id="1979941"/>
    <lineage>
        <taxon>Eukaryota</taxon>
        <taxon>Metazoa</taxon>
        <taxon>Ecdysozoa</taxon>
        <taxon>Arthropoda</taxon>
        <taxon>Chelicerata</taxon>
        <taxon>Arachnida</taxon>
        <taxon>Acari</taxon>
        <taxon>Acariformes</taxon>
        <taxon>Sarcoptiformes</taxon>
        <taxon>Oribatida</taxon>
        <taxon>Brachypylina</taxon>
        <taxon>Oppioidea</taxon>
        <taxon>Oppiidae</taxon>
        <taxon>Medioppia</taxon>
    </lineage>
</organism>
<reference evidence="2" key="1">
    <citation type="submission" date="2020-11" db="EMBL/GenBank/DDBJ databases">
        <authorList>
            <person name="Tran Van P."/>
        </authorList>
    </citation>
    <scope>NUCLEOTIDE SEQUENCE</scope>
</reference>
<evidence type="ECO:0000313" key="2">
    <source>
        <dbReference type="EMBL" id="CAD7629628.1"/>
    </source>
</evidence>
<keyword evidence="3" id="KW-1185">Reference proteome</keyword>
<evidence type="ECO:0000256" key="1">
    <source>
        <dbReference type="SAM" id="SignalP"/>
    </source>
</evidence>
<protein>
    <submittedName>
        <fullName evidence="2">Uncharacterized protein</fullName>
    </submittedName>
</protein>
<keyword evidence="1" id="KW-0732">Signal</keyword>
<dbReference type="EMBL" id="OC861665">
    <property type="protein sequence ID" value="CAD7629628.1"/>
    <property type="molecule type" value="Genomic_DNA"/>
</dbReference>